<evidence type="ECO:0000313" key="5">
    <source>
        <dbReference type="EMBL" id="CAF3493761.1"/>
    </source>
</evidence>
<dbReference type="Proteomes" id="UP000681722">
    <property type="component" value="Unassembled WGS sequence"/>
</dbReference>
<dbReference type="PANTHER" id="PTHR46917:SF1">
    <property type="entry name" value="MORN REPEAT-CONTAINING PROTEIN 2"/>
    <property type="match status" value="1"/>
</dbReference>
<dbReference type="InterPro" id="IPR003409">
    <property type="entry name" value="MORN"/>
</dbReference>
<dbReference type="EMBL" id="CAJOBA010000009">
    <property type="protein sequence ID" value="CAF3493761.1"/>
    <property type="molecule type" value="Genomic_DNA"/>
</dbReference>
<accession>A0A813P4K7</accession>
<dbReference type="AlphaFoldDB" id="A0A813P4K7"/>
<sequence>MTTNEYANNSQNNFENRATPQSQSRRGIFVFPNGDKYDGEYIVTEQGKIQRQGQGKHIGQDGLVYDGQWRNDLMNGRGLLTHDDGSQYDGEFVDNYFQGQGTYSWTDGAKYTGKFVGSKAEGEAEYQGPQLGFVPFIGQANGQEATLRYKITS</sequence>
<dbReference type="Pfam" id="PF02493">
    <property type="entry name" value="MORN"/>
    <property type="match status" value="3"/>
</dbReference>
<evidence type="ECO:0000256" key="1">
    <source>
        <dbReference type="ARBA" id="ARBA00022737"/>
    </source>
</evidence>
<dbReference type="PANTHER" id="PTHR46917">
    <property type="entry name" value="MORN REPEAT-CONTAINING PROTEIN 2"/>
    <property type="match status" value="1"/>
</dbReference>
<reference evidence="4" key="1">
    <citation type="submission" date="2021-02" db="EMBL/GenBank/DDBJ databases">
        <authorList>
            <person name="Nowell W R."/>
        </authorList>
    </citation>
    <scope>NUCLEOTIDE SEQUENCE</scope>
</reference>
<keyword evidence="7" id="KW-1185">Reference proteome</keyword>
<dbReference type="EMBL" id="CAJNOK010000009">
    <property type="protein sequence ID" value="CAF0722048.1"/>
    <property type="molecule type" value="Genomic_DNA"/>
</dbReference>
<dbReference type="EMBL" id="CAJNOQ010000038">
    <property type="protein sequence ID" value="CAF0744956.1"/>
    <property type="molecule type" value="Genomic_DNA"/>
</dbReference>
<evidence type="ECO:0000256" key="2">
    <source>
        <dbReference type="SAM" id="MobiDB-lite"/>
    </source>
</evidence>
<dbReference type="SMART" id="SM00698">
    <property type="entry name" value="MORN"/>
    <property type="match status" value="2"/>
</dbReference>
<evidence type="ECO:0000313" key="6">
    <source>
        <dbReference type="EMBL" id="CAF3523626.1"/>
    </source>
</evidence>
<dbReference type="InterPro" id="IPR052849">
    <property type="entry name" value="MORN_repeat_protein"/>
</dbReference>
<proteinExistence type="predicted"/>
<evidence type="ECO:0000313" key="4">
    <source>
        <dbReference type="EMBL" id="CAF0744956.1"/>
    </source>
</evidence>
<organism evidence="4 7">
    <name type="scientific">Didymodactylos carnosus</name>
    <dbReference type="NCBI Taxonomy" id="1234261"/>
    <lineage>
        <taxon>Eukaryota</taxon>
        <taxon>Metazoa</taxon>
        <taxon>Spiralia</taxon>
        <taxon>Gnathifera</taxon>
        <taxon>Rotifera</taxon>
        <taxon>Eurotatoria</taxon>
        <taxon>Bdelloidea</taxon>
        <taxon>Philodinida</taxon>
        <taxon>Philodinidae</taxon>
        <taxon>Didymodactylos</taxon>
    </lineage>
</organism>
<comment type="caution">
    <text evidence="4">The sequence shown here is derived from an EMBL/GenBank/DDBJ whole genome shotgun (WGS) entry which is preliminary data.</text>
</comment>
<dbReference type="SUPFAM" id="SSF82185">
    <property type="entry name" value="Histone H3 K4-specific methyltransferase SET7/9 N-terminal domain"/>
    <property type="match status" value="1"/>
</dbReference>
<dbReference type="Proteomes" id="UP000663829">
    <property type="component" value="Unassembled WGS sequence"/>
</dbReference>
<feature type="region of interest" description="Disordered" evidence="2">
    <location>
        <begin position="1"/>
        <end position="26"/>
    </location>
</feature>
<name>A0A813P4K7_9BILA</name>
<protein>
    <submittedName>
        <fullName evidence="4">Uncharacterized protein</fullName>
    </submittedName>
</protein>
<dbReference type="Proteomes" id="UP000682733">
    <property type="component" value="Unassembled WGS sequence"/>
</dbReference>
<dbReference type="EMBL" id="CAJOBC010000038">
    <property type="protein sequence ID" value="CAF3523626.1"/>
    <property type="molecule type" value="Genomic_DNA"/>
</dbReference>
<feature type="compositionally biased region" description="Polar residues" evidence="2">
    <location>
        <begin position="1"/>
        <end position="25"/>
    </location>
</feature>
<gene>
    <name evidence="4" type="ORF">GPM918_LOCUS485</name>
    <name evidence="3" type="ORF">OVA965_LOCUS118</name>
    <name evidence="6" type="ORF">SRO942_LOCUS486</name>
    <name evidence="5" type="ORF">TMI583_LOCUS118</name>
</gene>
<evidence type="ECO:0000313" key="3">
    <source>
        <dbReference type="EMBL" id="CAF0722048.1"/>
    </source>
</evidence>
<dbReference type="Gene3D" id="2.20.110.10">
    <property type="entry name" value="Histone H3 K4-specific methyltransferase SET7/9 N-terminal domain"/>
    <property type="match status" value="2"/>
</dbReference>
<keyword evidence="1" id="KW-0677">Repeat</keyword>
<dbReference type="OrthoDB" id="437960at2759"/>
<dbReference type="Proteomes" id="UP000677228">
    <property type="component" value="Unassembled WGS sequence"/>
</dbReference>
<evidence type="ECO:0000313" key="7">
    <source>
        <dbReference type="Proteomes" id="UP000663829"/>
    </source>
</evidence>